<accession>A0A8H3U2K4</accession>
<evidence type="ECO:0000313" key="2">
    <source>
        <dbReference type="EMBL" id="KAE9994177.1"/>
    </source>
</evidence>
<sequence length="199" mass="21438">MDPGIMDAIQSQIERLTIEAGNIQNEVTSQQVKLTVLNARLNETHLKITQLKNVQSQLDGGKPPKSGSRGLMSLGAAGFGNSQNTIVRDATPTTQIDAHCGFGTPPATSLQQQEEEQEIVDGDIELATEPADELDIECSVCSRSSKPNETQEFCPLCGWTVCRTCYIVGGFFDPNQPTHQCTVNDAVETGSNASNLLTQ</sequence>
<proteinExistence type="predicted"/>
<evidence type="ECO:0000313" key="1">
    <source>
        <dbReference type="EMBL" id="KAE9962162.1"/>
    </source>
</evidence>
<evidence type="ECO:0000313" key="4">
    <source>
        <dbReference type="Proteomes" id="UP000490939"/>
    </source>
</evidence>
<dbReference type="Proteomes" id="UP000433883">
    <property type="component" value="Unassembled WGS sequence"/>
</dbReference>
<name>A0A8H3U2K4_VENIN</name>
<protein>
    <submittedName>
        <fullName evidence="1">Uncharacterized protein</fullName>
    </submittedName>
</protein>
<dbReference type="EMBL" id="WNWQ01001140">
    <property type="protein sequence ID" value="KAE9962162.1"/>
    <property type="molecule type" value="Genomic_DNA"/>
</dbReference>
<dbReference type="EMBL" id="WNWR01000012">
    <property type="protein sequence ID" value="KAE9994177.1"/>
    <property type="molecule type" value="Genomic_DNA"/>
</dbReference>
<dbReference type="Proteomes" id="UP000490939">
    <property type="component" value="Unassembled WGS sequence"/>
</dbReference>
<organism evidence="1 3">
    <name type="scientific">Venturia inaequalis</name>
    <name type="common">Apple scab fungus</name>
    <dbReference type="NCBI Taxonomy" id="5025"/>
    <lineage>
        <taxon>Eukaryota</taxon>
        <taxon>Fungi</taxon>
        <taxon>Dikarya</taxon>
        <taxon>Ascomycota</taxon>
        <taxon>Pezizomycotina</taxon>
        <taxon>Dothideomycetes</taxon>
        <taxon>Pleosporomycetidae</taxon>
        <taxon>Venturiales</taxon>
        <taxon>Venturiaceae</taxon>
        <taxon>Venturia</taxon>
    </lineage>
</organism>
<gene>
    <name evidence="1" type="ORF">BLS_000736</name>
    <name evidence="2" type="ORF">EG327_000884</name>
</gene>
<dbReference type="AlphaFoldDB" id="A0A8H3U2K4"/>
<reference evidence="1 3" key="1">
    <citation type="submission" date="2019-11" db="EMBL/GenBank/DDBJ databases">
        <title>Venturia inaequalis Genome Resource.</title>
        <authorList>
            <person name="Lichtner F.J."/>
        </authorList>
    </citation>
    <scope>NUCLEOTIDE SEQUENCE [LARGE SCALE GENOMIC DNA]</scope>
    <source>
        <strain evidence="1">Bline_iso_100314</strain>
        <strain evidence="2 4">DMI_063113</strain>
    </source>
</reference>
<keyword evidence="4" id="KW-1185">Reference proteome</keyword>
<comment type="caution">
    <text evidence="1">The sequence shown here is derived from an EMBL/GenBank/DDBJ whole genome shotgun (WGS) entry which is preliminary data.</text>
</comment>
<evidence type="ECO:0000313" key="3">
    <source>
        <dbReference type="Proteomes" id="UP000433883"/>
    </source>
</evidence>